<sequence>MPCEKLTLLREVNARVLRQCVISPGSSDSEIPMKLESLKENYAQTRIFLVHMIASVSSKLFLQAKKSGMMDEGYAWIVTEGLSSLLDPVHSKAINSMEGVLGLRPFIPSYRKLQVSKLKSSIKGQNLFGLWAYDTIWAVATAIEKAGMAHFGFTTLNTSENEVDIAALGTFEDGQKLLNALLNTTFDGASGEFHLVKGQLQPSTFEIFNVVGKHERIIRYWIQTKGLRRDLNDNDNKNAFTEFINVENETDVNGGPKISGFSYEVFMVVLGVLKFPFPHKFIPFGENGAIAATYDELLYKIKYQVYDAVVGDIAIVGNRSTYVDFMLPYSESGVSMGFW</sequence>
<proteinExistence type="predicted"/>
<name>A0ACC0Y8K5_9ROSI</name>
<accession>A0ACC0Y8K5</accession>
<reference evidence="2" key="1">
    <citation type="journal article" date="2023" name="G3 (Bethesda)">
        <title>Genome assembly and association tests identify interacting loci associated with vigor, precocity, and sex in interspecific pistachio rootstocks.</title>
        <authorList>
            <person name="Palmer W."/>
            <person name="Jacygrad E."/>
            <person name="Sagayaradj S."/>
            <person name="Cavanaugh K."/>
            <person name="Han R."/>
            <person name="Bertier L."/>
            <person name="Beede B."/>
            <person name="Kafkas S."/>
            <person name="Golino D."/>
            <person name="Preece J."/>
            <person name="Michelmore R."/>
        </authorList>
    </citation>
    <scope>NUCLEOTIDE SEQUENCE [LARGE SCALE GENOMIC DNA]</scope>
</reference>
<dbReference type="EMBL" id="CM047743">
    <property type="protein sequence ID" value="KAJ0030373.1"/>
    <property type="molecule type" value="Genomic_DNA"/>
</dbReference>
<keyword evidence="2" id="KW-1185">Reference proteome</keyword>
<dbReference type="Proteomes" id="UP001163603">
    <property type="component" value="Chromosome 8"/>
</dbReference>
<evidence type="ECO:0000313" key="2">
    <source>
        <dbReference type="Proteomes" id="UP001163603"/>
    </source>
</evidence>
<evidence type="ECO:0000313" key="1">
    <source>
        <dbReference type="EMBL" id="KAJ0030373.1"/>
    </source>
</evidence>
<gene>
    <name evidence="1" type="ORF">Pint_14244</name>
</gene>
<organism evidence="1 2">
    <name type="scientific">Pistacia integerrima</name>
    <dbReference type="NCBI Taxonomy" id="434235"/>
    <lineage>
        <taxon>Eukaryota</taxon>
        <taxon>Viridiplantae</taxon>
        <taxon>Streptophyta</taxon>
        <taxon>Embryophyta</taxon>
        <taxon>Tracheophyta</taxon>
        <taxon>Spermatophyta</taxon>
        <taxon>Magnoliopsida</taxon>
        <taxon>eudicotyledons</taxon>
        <taxon>Gunneridae</taxon>
        <taxon>Pentapetalae</taxon>
        <taxon>rosids</taxon>
        <taxon>malvids</taxon>
        <taxon>Sapindales</taxon>
        <taxon>Anacardiaceae</taxon>
        <taxon>Pistacia</taxon>
    </lineage>
</organism>
<comment type="caution">
    <text evidence="1">The sequence shown here is derived from an EMBL/GenBank/DDBJ whole genome shotgun (WGS) entry which is preliminary data.</text>
</comment>
<protein>
    <submittedName>
        <fullName evidence="1">Uncharacterized protein</fullName>
    </submittedName>
</protein>